<dbReference type="SUPFAM" id="SSF102848">
    <property type="entry name" value="NSFL1 (p97 ATPase) cofactor p47, SEP domain"/>
    <property type="match status" value="1"/>
</dbReference>
<dbReference type="AlphaFoldDB" id="A0A0D3C193"/>
<dbReference type="GO" id="GO:0043161">
    <property type="term" value="P:proteasome-mediated ubiquitin-dependent protein catabolic process"/>
    <property type="evidence" value="ECO:0007669"/>
    <property type="project" value="TreeGrafter"/>
</dbReference>
<dbReference type="SUPFAM" id="SSF54236">
    <property type="entry name" value="Ubiquitin-like"/>
    <property type="match status" value="1"/>
</dbReference>
<dbReference type="PANTHER" id="PTHR23333:SF37">
    <property type="entry name" value="UBX DOMAIN-CONTAINING PROTEIN"/>
    <property type="match status" value="1"/>
</dbReference>
<evidence type="ECO:0000259" key="3">
    <source>
        <dbReference type="PROSITE" id="PS50033"/>
    </source>
</evidence>
<dbReference type="GO" id="GO:0007030">
    <property type="term" value="P:Golgi organization"/>
    <property type="evidence" value="ECO:0007669"/>
    <property type="project" value="TreeGrafter"/>
</dbReference>
<dbReference type="PANTHER" id="PTHR23333">
    <property type="entry name" value="UBX DOMAIN CONTAINING PROTEIN"/>
    <property type="match status" value="1"/>
</dbReference>
<organism evidence="4 5">
    <name type="scientific">Brassica oleracea var. oleracea</name>
    <dbReference type="NCBI Taxonomy" id="109376"/>
    <lineage>
        <taxon>Eukaryota</taxon>
        <taxon>Viridiplantae</taxon>
        <taxon>Streptophyta</taxon>
        <taxon>Embryophyta</taxon>
        <taxon>Tracheophyta</taxon>
        <taxon>Spermatophyta</taxon>
        <taxon>Magnoliopsida</taxon>
        <taxon>eudicotyledons</taxon>
        <taxon>Gunneridae</taxon>
        <taxon>Pentapetalae</taxon>
        <taxon>rosids</taxon>
        <taxon>malvids</taxon>
        <taxon>Brassicales</taxon>
        <taxon>Brassicaceae</taxon>
        <taxon>Brassiceae</taxon>
        <taxon>Brassica</taxon>
    </lineage>
</organism>
<dbReference type="GO" id="GO:0005634">
    <property type="term" value="C:nucleus"/>
    <property type="evidence" value="ECO:0007669"/>
    <property type="project" value="TreeGrafter"/>
</dbReference>
<protein>
    <recommendedName>
        <fullName evidence="3">UBX domain-containing protein</fullName>
    </recommendedName>
</protein>
<dbReference type="CDD" id="cd01770">
    <property type="entry name" value="UBX_UBXN2"/>
    <property type="match status" value="1"/>
</dbReference>
<dbReference type="eggNOG" id="KOG2086">
    <property type="taxonomic scope" value="Eukaryota"/>
</dbReference>
<evidence type="ECO:0000256" key="2">
    <source>
        <dbReference type="SAM" id="MobiDB-lite"/>
    </source>
</evidence>
<feature type="region of interest" description="Disordered" evidence="2">
    <location>
        <begin position="1"/>
        <end position="32"/>
    </location>
</feature>
<dbReference type="GO" id="GO:0061025">
    <property type="term" value="P:membrane fusion"/>
    <property type="evidence" value="ECO:0007669"/>
    <property type="project" value="TreeGrafter"/>
</dbReference>
<dbReference type="EnsemblPlants" id="Bo4g149840.1">
    <property type="protein sequence ID" value="Bo4g149840.1"/>
    <property type="gene ID" value="Bo4g149840"/>
</dbReference>
<name>A0A0D3C193_BRAOL</name>
<feature type="domain" description="UBX" evidence="3">
    <location>
        <begin position="111"/>
        <end position="190"/>
    </location>
</feature>
<dbReference type="Gene3D" id="3.10.20.90">
    <property type="entry name" value="Phosphatidylinositol 3-kinase Catalytic Subunit, Chain A, domain 1"/>
    <property type="match status" value="1"/>
</dbReference>
<dbReference type="SMART" id="SM00553">
    <property type="entry name" value="SEP"/>
    <property type="match status" value="1"/>
</dbReference>
<evidence type="ECO:0000256" key="1">
    <source>
        <dbReference type="ARBA" id="ARBA00022786"/>
    </source>
</evidence>
<dbReference type="GO" id="GO:0031468">
    <property type="term" value="P:nuclear membrane reassembly"/>
    <property type="evidence" value="ECO:0007669"/>
    <property type="project" value="TreeGrafter"/>
</dbReference>
<dbReference type="InterPro" id="IPR001012">
    <property type="entry name" value="UBX_dom"/>
</dbReference>
<keyword evidence="5" id="KW-1185">Reference proteome</keyword>
<evidence type="ECO:0000313" key="5">
    <source>
        <dbReference type="Proteomes" id="UP000032141"/>
    </source>
</evidence>
<dbReference type="Gene3D" id="3.30.420.210">
    <property type="entry name" value="SEP domain"/>
    <property type="match status" value="1"/>
</dbReference>
<keyword evidence="1" id="KW-0833">Ubl conjugation pathway</keyword>
<dbReference type="GO" id="GO:0005829">
    <property type="term" value="C:cytosol"/>
    <property type="evidence" value="ECO:0007669"/>
    <property type="project" value="TreeGrafter"/>
</dbReference>
<dbReference type="PROSITE" id="PS50033">
    <property type="entry name" value="UBX"/>
    <property type="match status" value="1"/>
</dbReference>
<sequence>MNKSKNDLLNAAKESDDVERAPLPSSSRRLNSRSVSEILSDTPQLVRSIVTIWRNGFTLDDHPLSTLDDPDNAIFLEQDSPKPFQGVGRTLAEPPASSDSLATEPTPSMDPTAPTTSIKVILADGTPIVSRFTTTHHTIRDVRDFIDAATPDASRDYQLLIMGSPPTPLTTDLGQTIEQAGISNSVLTQKF</sequence>
<accession>A0A0D3C193</accession>
<dbReference type="GO" id="GO:0000045">
    <property type="term" value="P:autophagosome assembly"/>
    <property type="evidence" value="ECO:0007669"/>
    <property type="project" value="TreeGrafter"/>
</dbReference>
<dbReference type="STRING" id="109376.A0A0D3C193"/>
<feature type="compositionally biased region" description="Polar residues" evidence="2">
    <location>
        <begin position="97"/>
        <end position="106"/>
    </location>
</feature>
<reference evidence="4" key="2">
    <citation type="submission" date="2015-03" db="UniProtKB">
        <authorList>
            <consortium name="EnsemblPlants"/>
        </authorList>
    </citation>
    <scope>IDENTIFICATION</scope>
</reference>
<reference evidence="4 5" key="1">
    <citation type="journal article" date="2014" name="Genome Biol.">
        <title>Transcriptome and methylome profiling reveals relics of genome dominance in the mesopolyploid Brassica oleracea.</title>
        <authorList>
            <person name="Parkin I.A."/>
            <person name="Koh C."/>
            <person name="Tang H."/>
            <person name="Robinson S.J."/>
            <person name="Kagale S."/>
            <person name="Clarke W.E."/>
            <person name="Town C.D."/>
            <person name="Nixon J."/>
            <person name="Krishnakumar V."/>
            <person name="Bidwell S.L."/>
            <person name="Denoeud F."/>
            <person name="Belcram H."/>
            <person name="Links M.G."/>
            <person name="Just J."/>
            <person name="Clarke C."/>
            <person name="Bender T."/>
            <person name="Huebert T."/>
            <person name="Mason A.S."/>
            <person name="Pires J.C."/>
            <person name="Barker G."/>
            <person name="Moore J."/>
            <person name="Walley P.G."/>
            <person name="Manoli S."/>
            <person name="Batley J."/>
            <person name="Edwards D."/>
            <person name="Nelson M.N."/>
            <person name="Wang X."/>
            <person name="Paterson A.H."/>
            <person name="King G."/>
            <person name="Bancroft I."/>
            <person name="Chalhoub B."/>
            <person name="Sharpe A.G."/>
        </authorList>
    </citation>
    <scope>NUCLEOTIDE SEQUENCE</scope>
    <source>
        <strain evidence="4 5">cv. TO1000</strain>
    </source>
</reference>
<dbReference type="InterPro" id="IPR036241">
    <property type="entry name" value="NSFL1C_SEP_dom_sf"/>
</dbReference>
<dbReference type="Pfam" id="PF08059">
    <property type="entry name" value="SEP"/>
    <property type="match status" value="1"/>
</dbReference>
<dbReference type="GO" id="GO:0043130">
    <property type="term" value="F:ubiquitin binding"/>
    <property type="evidence" value="ECO:0007669"/>
    <property type="project" value="TreeGrafter"/>
</dbReference>
<proteinExistence type="predicted"/>
<dbReference type="Gramene" id="Bo4g149840.1">
    <property type="protein sequence ID" value="Bo4g149840.1"/>
    <property type="gene ID" value="Bo4g149840"/>
</dbReference>
<dbReference type="HOGENOM" id="CLU_1423358_0_0_1"/>
<dbReference type="Proteomes" id="UP000032141">
    <property type="component" value="Chromosome C4"/>
</dbReference>
<dbReference type="InterPro" id="IPR012989">
    <property type="entry name" value="SEP_domain"/>
</dbReference>
<dbReference type="Pfam" id="PF00789">
    <property type="entry name" value="UBX"/>
    <property type="match status" value="1"/>
</dbReference>
<evidence type="ECO:0000313" key="4">
    <source>
        <dbReference type="EnsemblPlants" id="Bo4g149840.1"/>
    </source>
</evidence>
<dbReference type="InterPro" id="IPR029071">
    <property type="entry name" value="Ubiquitin-like_domsf"/>
</dbReference>
<feature type="region of interest" description="Disordered" evidence="2">
    <location>
        <begin position="75"/>
        <end position="114"/>
    </location>
</feature>
<dbReference type="OMA" id="SIVTIWR"/>